<dbReference type="EMBL" id="MF966379">
    <property type="protein sequence ID" value="ATZ81585.1"/>
    <property type="molecule type" value="Genomic_DNA"/>
</dbReference>
<evidence type="ECO:0000313" key="2">
    <source>
        <dbReference type="Proteomes" id="UP000290195"/>
    </source>
</evidence>
<proteinExistence type="predicted"/>
<dbReference type="OrthoDB" id="7638at10239"/>
<evidence type="ECO:0000313" key="1">
    <source>
        <dbReference type="EMBL" id="ATZ81585.1"/>
    </source>
</evidence>
<gene>
    <name evidence="1" type="ORF">DiNV_CH01M_ORF97</name>
</gene>
<name>A0A2H4UXE7_9VIRU</name>
<accession>A0A2H4UXE7</accession>
<organism evidence="1">
    <name type="scientific">Drosophila innubila nudivirus</name>
    <dbReference type="NCBI Taxonomy" id="2057187"/>
    <lineage>
        <taxon>Viruses</taxon>
        <taxon>Viruses incertae sedis</taxon>
        <taxon>Naldaviricetes</taxon>
        <taxon>Lefavirales</taxon>
        <taxon>Nudiviridae</taxon>
        <taxon>Alphanudivirus</taxon>
        <taxon>Alphanudivirus droinnubilae</taxon>
    </lineage>
</organism>
<sequence>MECTSQSNIKLHLVEDINCLESCILKVMNDNTICLAARAIAQFLLLNKNISLEKAITLIEKPNADKIIWKLIKCQSDFMGPVPRSVGIDLVSEESASKIQQSLDVKHIKNQHVHKFQIDRIRPITKIDLAYTHPTLIWVRFFTNTRNLPKKILNFNTLVVCDKVYEAYGPKNISNMHEFLRELESQYNADLIFCSELPSFLYNPLLFLSNYTKFMWCYALNRNIFDPHSYNDIRTMTVFMTYGLMFLKTNNLSSMPQNTHGPLISCSGERPKVALGKFNTGKIFINEGSRAMQSMNKASDFGTCSNFIEGIVHVNLKNSWIDSIV</sequence>
<dbReference type="Proteomes" id="UP000290195">
    <property type="component" value="Segment"/>
</dbReference>
<reference evidence="1" key="1">
    <citation type="journal article" date="2018" name="Infect. Genet. Evol.">
        <title>The dynamic evolution of Drosophila innubila Nudivirus.</title>
        <authorList>
            <person name="Hill T."/>
            <person name="Unckless R.L."/>
        </authorList>
    </citation>
    <scope>NUCLEOTIDE SEQUENCE [LARGE SCALE GENOMIC DNA]</scope>
    <source>
        <strain evidence="1">DiNV_CH01M</strain>
    </source>
</reference>
<protein>
    <submittedName>
        <fullName evidence="1">P47</fullName>
    </submittedName>
</protein>
<keyword evidence="2" id="KW-1185">Reference proteome</keyword>